<dbReference type="STRING" id="121845.A0A1S4ER05"/>
<feature type="domain" description="PiggyBac transposable element-derived protein" evidence="2">
    <location>
        <begin position="69"/>
        <end position="413"/>
    </location>
</feature>
<reference evidence="4" key="1">
    <citation type="submission" date="2025-08" db="UniProtKB">
        <authorList>
            <consortium name="RefSeq"/>
        </authorList>
    </citation>
    <scope>IDENTIFICATION</scope>
</reference>
<evidence type="ECO:0000256" key="1">
    <source>
        <dbReference type="SAM" id="MobiDB-lite"/>
    </source>
</evidence>
<dbReference type="InterPro" id="IPR029526">
    <property type="entry name" value="PGBD"/>
</dbReference>
<dbReference type="AlphaFoldDB" id="A0A1S4ER05"/>
<dbReference type="RefSeq" id="XP_017304601.1">
    <property type="nucleotide sequence ID" value="XM_017449112.2"/>
</dbReference>
<dbReference type="PANTHER" id="PTHR46599:SF3">
    <property type="entry name" value="PIGGYBAC TRANSPOSABLE ELEMENT-DERIVED PROTEIN 4"/>
    <property type="match status" value="1"/>
</dbReference>
<sequence length="536" mass="62044">MDDSIPNPVFTMTSRLEGEFEDDEPPEPEFSLGRDGRTRWYSSRPANSKPKFQSVHYPGVQSVAENLTTPYDCWRLFFNESLDSIVTYTNTYIELSQEELGRGEEANCRRPTNITELEAFIGLLYLCGIYKSDNMNTSDLWKKDGTGVELFSYTMHHNRFCFLLEAIQFDDVRTRDERKEFDKLAPIRDLLDIFIDNCQKNYCVSDLVFIKERYEPFRGKCSFKQYLPNSNKHYGIHMHTAMDAVMFYTFNIEIDVPNQVNGVYKLDNGFNNLVLRLSEPILSDGRCVIVEKPCNFKLAKKLLSKRTYLVGKLNTNEVEIPEHFTQAHRNQLQTAYTDDSTLVSIPKKNHCSVLLSTRPDEVAEDLGQFVTVVHRMVKCVHENDACIRFISRDNNRWPMVVFYSLLNIASQNSLIISRCNGKEIESRKDFVRELAMSLVHKHLVGNMENPALAFIVKTRISKITRKEIPMQSLQFNCDEGTLAYRCHECPTRRKKKTKQVCKDCKKPLCLDHLVKICQGCYARQSGQPTHDEQALF</sequence>
<name>A0A1S4ER05_DIACI</name>
<gene>
    <name evidence="4" type="primary">LOC108254122</name>
</gene>
<dbReference type="KEGG" id="dci:108254122"/>
<evidence type="ECO:0000259" key="2">
    <source>
        <dbReference type="Pfam" id="PF13843"/>
    </source>
</evidence>
<accession>A0A1S4ER05</accession>
<protein>
    <submittedName>
        <fullName evidence="4">Uncharacterized protein LOC108254122</fullName>
    </submittedName>
</protein>
<feature type="region of interest" description="Disordered" evidence="1">
    <location>
        <begin position="1"/>
        <end position="51"/>
    </location>
</feature>
<evidence type="ECO:0000313" key="3">
    <source>
        <dbReference type="Proteomes" id="UP000079169"/>
    </source>
</evidence>
<dbReference type="Pfam" id="PF13843">
    <property type="entry name" value="DDE_Tnp_1_7"/>
    <property type="match status" value="1"/>
</dbReference>
<dbReference type="GeneID" id="108254122"/>
<evidence type="ECO:0000313" key="4">
    <source>
        <dbReference type="RefSeq" id="XP_017304601.1"/>
    </source>
</evidence>
<dbReference type="PaxDb" id="121845-A0A1S4ER05"/>
<organism evidence="3 4">
    <name type="scientific">Diaphorina citri</name>
    <name type="common">Asian citrus psyllid</name>
    <dbReference type="NCBI Taxonomy" id="121845"/>
    <lineage>
        <taxon>Eukaryota</taxon>
        <taxon>Metazoa</taxon>
        <taxon>Ecdysozoa</taxon>
        <taxon>Arthropoda</taxon>
        <taxon>Hexapoda</taxon>
        <taxon>Insecta</taxon>
        <taxon>Pterygota</taxon>
        <taxon>Neoptera</taxon>
        <taxon>Paraneoptera</taxon>
        <taxon>Hemiptera</taxon>
        <taxon>Sternorrhyncha</taxon>
        <taxon>Psylloidea</taxon>
        <taxon>Psyllidae</taxon>
        <taxon>Diaphorininae</taxon>
        <taxon>Diaphorina</taxon>
    </lineage>
</organism>
<dbReference type="PANTHER" id="PTHR46599">
    <property type="entry name" value="PIGGYBAC TRANSPOSABLE ELEMENT-DERIVED PROTEIN 4"/>
    <property type="match status" value="1"/>
</dbReference>
<proteinExistence type="predicted"/>
<dbReference type="Proteomes" id="UP000079169">
    <property type="component" value="Unplaced"/>
</dbReference>
<keyword evidence="3" id="KW-1185">Reference proteome</keyword>
<dbReference type="OMA" id="LRCVDCY"/>